<dbReference type="PROSITE" id="PS50980">
    <property type="entry name" value="COA_CT_NTER"/>
    <property type="match status" value="1"/>
</dbReference>
<evidence type="ECO:0000313" key="11">
    <source>
        <dbReference type="Proteomes" id="UP000298030"/>
    </source>
</evidence>
<evidence type="ECO:0000256" key="1">
    <source>
        <dbReference type="ARBA" id="ARBA00005060"/>
    </source>
</evidence>
<comment type="pathway">
    <text evidence="1">Metabolic intermediate metabolism; propanoyl-CoA degradation; succinyl-CoA from propanoyl-CoA: step 1/3.</text>
</comment>
<evidence type="ECO:0000256" key="2">
    <source>
        <dbReference type="ARBA" id="ARBA00013050"/>
    </source>
</evidence>
<dbReference type="InterPro" id="IPR034733">
    <property type="entry name" value="AcCoA_carboxyl_beta"/>
</dbReference>
<organism evidence="10 11">
    <name type="scientific">Coprinellus micaceus</name>
    <name type="common">Glistening ink-cap mushroom</name>
    <name type="synonym">Coprinus micaceus</name>
    <dbReference type="NCBI Taxonomy" id="71717"/>
    <lineage>
        <taxon>Eukaryota</taxon>
        <taxon>Fungi</taxon>
        <taxon>Dikarya</taxon>
        <taxon>Basidiomycota</taxon>
        <taxon>Agaricomycotina</taxon>
        <taxon>Agaricomycetes</taxon>
        <taxon>Agaricomycetidae</taxon>
        <taxon>Agaricales</taxon>
        <taxon>Agaricineae</taxon>
        <taxon>Psathyrellaceae</taxon>
        <taxon>Coprinellus</taxon>
    </lineage>
</organism>
<reference evidence="10 11" key="1">
    <citation type="journal article" date="2019" name="Nat. Ecol. Evol.">
        <title>Megaphylogeny resolves global patterns of mushroom evolution.</title>
        <authorList>
            <person name="Varga T."/>
            <person name="Krizsan K."/>
            <person name="Foldi C."/>
            <person name="Dima B."/>
            <person name="Sanchez-Garcia M."/>
            <person name="Sanchez-Ramirez S."/>
            <person name="Szollosi G.J."/>
            <person name="Szarkandi J.G."/>
            <person name="Papp V."/>
            <person name="Albert L."/>
            <person name="Andreopoulos W."/>
            <person name="Angelini C."/>
            <person name="Antonin V."/>
            <person name="Barry K.W."/>
            <person name="Bougher N.L."/>
            <person name="Buchanan P."/>
            <person name="Buyck B."/>
            <person name="Bense V."/>
            <person name="Catcheside P."/>
            <person name="Chovatia M."/>
            <person name="Cooper J."/>
            <person name="Damon W."/>
            <person name="Desjardin D."/>
            <person name="Finy P."/>
            <person name="Geml J."/>
            <person name="Haridas S."/>
            <person name="Hughes K."/>
            <person name="Justo A."/>
            <person name="Karasinski D."/>
            <person name="Kautmanova I."/>
            <person name="Kiss B."/>
            <person name="Kocsube S."/>
            <person name="Kotiranta H."/>
            <person name="LaButti K.M."/>
            <person name="Lechner B.E."/>
            <person name="Liimatainen K."/>
            <person name="Lipzen A."/>
            <person name="Lukacs Z."/>
            <person name="Mihaltcheva S."/>
            <person name="Morgado L.N."/>
            <person name="Niskanen T."/>
            <person name="Noordeloos M.E."/>
            <person name="Ohm R.A."/>
            <person name="Ortiz-Santana B."/>
            <person name="Ovrebo C."/>
            <person name="Racz N."/>
            <person name="Riley R."/>
            <person name="Savchenko A."/>
            <person name="Shiryaev A."/>
            <person name="Soop K."/>
            <person name="Spirin V."/>
            <person name="Szebenyi C."/>
            <person name="Tomsovsky M."/>
            <person name="Tulloss R.E."/>
            <person name="Uehling J."/>
            <person name="Grigoriev I.V."/>
            <person name="Vagvolgyi C."/>
            <person name="Papp T."/>
            <person name="Martin F.M."/>
            <person name="Miettinen O."/>
            <person name="Hibbett D.S."/>
            <person name="Nagy L.G."/>
        </authorList>
    </citation>
    <scope>NUCLEOTIDE SEQUENCE [LARGE SCALE GENOMIC DNA]</scope>
    <source>
        <strain evidence="10 11">FP101781</strain>
    </source>
</reference>
<dbReference type="PANTHER" id="PTHR43842">
    <property type="entry name" value="PROPIONYL-COA CARBOXYLASE BETA CHAIN"/>
    <property type="match status" value="1"/>
</dbReference>
<dbReference type="InterPro" id="IPR051047">
    <property type="entry name" value="AccD/PCCB"/>
</dbReference>
<protein>
    <recommendedName>
        <fullName evidence="4">Propionyl-CoA carboxylase beta chain, mitochondrial</fullName>
        <ecNumber evidence="2">6.4.1.3</ecNumber>
    </recommendedName>
    <alternativeName>
        <fullName evidence="5">Propanoyl-CoA:carbon dioxide ligase subunit beta</fullName>
    </alternativeName>
</protein>
<accession>A0A4Y7T7K3</accession>
<evidence type="ECO:0000256" key="3">
    <source>
        <dbReference type="ARBA" id="ARBA00038567"/>
    </source>
</evidence>
<dbReference type="UniPathway" id="UPA00363">
    <property type="reaction ID" value="UER00861"/>
</dbReference>
<comment type="subunit">
    <text evidence="3">The holoenzyme is a dodecamer composed of 6 PCCA/alpha subunits and 6 PCCB/beta subunits.</text>
</comment>
<sequence>MLTAFCSDHNVHDVRTSQGPLEQLKEQQRLACTPNLEDVGYKRQKAGGKLWVRERLESLVDHNSFNEVGSITGQPVYDKETGRLVSFIPANSVTGWGKLDGRKVFITADDFSVRGGHADGGIFNKPVYGETLARRARVPLVRLLDGSSGGGSVALYLQMGATYIPAMGILTNCIEALSFVPVASALLGPVVGLAAAKAATSHFSVMVKDLSQLFAAGPPVVKQATFEDLSKSELGGWDIHATNGTVDNVASSEQDAFAQIRAFLSYLPSSILALPPVMPCTDPEDRREPELLDIIPRRRSRPYEIRKIVDLIIDKGSFFEIGSFWGRSIVTGFARMAGRPVGVLSSDCMVNGGKCISLSHSIVLGAIDALGSQKTTKFVNLCNHFSLPILNLVDQPGFAIGSVAERMATIRHGAGAIATIYHASTPFYTVILRRAFGVAGCAFADPEDGKGLRVAWPSGDWGSLPLEGGVEAAYKRQLDQAEKAGPEKREELMKKLLGKFEDVRSPMKTANKFGIEEIIDPRETRPLVCEWVKHVYENVLPQQVMHKQTTFVGDHTPVGRGYKL</sequence>
<dbReference type="SUPFAM" id="SSF52096">
    <property type="entry name" value="ClpP/crotonase"/>
    <property type="match status" value="2"/>
</dbReference>
<dbReference type="Gene3D" id="3.90.226.10">
    <property type="entry name" value="2-enoyl-CoA Hydratase, Chain A, domain 1"/>
    <property type="match status" value="2"/>
</dbReference>
<feature type="domain" description="CoA carboxyltransferase N-terminal" evidence="8">
    <location>
        <begin position="14"/>
        <end position="279"/>
    </location>
</feature>
<evidence type="ECO:0000256" key="6">
    <source>
        <dbReference type="ARBA" id="ARBA00048208"/>
    </source>
</evidence>
<evidence type="ECO:0000256" key="7">
    <source>
        <dbReference type="ARBA" id="ARBA00049495"/>
    </source>
</evidence>
<dbReference type="Proteomes" id="UP000298030">
    <property type="component" value="Unassembled WGS sequence"/>
</dbReference>
<feature type="domain" description="CoA carboxyltransferase C-terminal" evidence="9">
    <location>
        <begin position="283"/>
        <end position="546"/>
    </location>
</feature>
<dbReference type="PANTHER" id="PTHR43842:SF2">
    <property type="entry name" value="PROPIONYL-COA CARBOXYLASE BETA CHAIN, MITOCHONDRIAL"/>
    <property type="match status" value="1"/>
</dbReference>
<dbReference type="EMBL" id="QPFP01000025">
    <property type="protein sequence ID" value="TEB29934.1"/>
    <property type="molecule type" value="Genomic_DNA"/>
</dbReference>
<evidence type="ECO:0000256" key="5">
    <source>
        <dbReference type="ARBA" id="ARBA00042797"/>
    </source>
</evidence>
<dbReference type="STRING" id="71717.A0A4Y7T7K3"/>
<proteinExistence type="predicted"/>
<evidence type="ECO:0000259" key="9">
    <source>
        <dbReference type="PROSITE" id="PS50989"/>
    </source>
</evidence>
<gene>
    <name evidence="10" type="ORF">FA13DRAFT_1755416</name>
</gene>
<dbReference type="InterPro" id="IPR011762">
    <property type="entry name" value="COA_CT_N"/>
</dbReference>
<dbReference type="InterPro" id="IPR029045">
    <property type="entry name" value="ClpP/crotonase-like_dom_sf"/>
</dbReference>
<dbReference type="GO" id="GO:0006552">
    <property type="term" value="P:L-leucine catabolic process"/>
    <property type="evidence" value="ECO:0007669"/>
    <property type="project" value="UniProtKB-UniPathway"/>
</dbReference>
<comment type="caution">
    <text evidence="10">The sequence shown here is derived from an EMBL/GenBank/DDBJ whole genome shotgun (WGS) entry which is preliminary data.</text>
</comment>
<dbReference type="AlphaFoldDB" id="A0A4Y7T7K3"/>
<comment type="catalytic activity">
    <reaction evidence="7">
        <text>propanoyl-CoA + hydrogencarbonate + ATP = (S)-methylmalonyl-CoA + ADP + phosphate + H(+)</text>
        <dbReference type="Rhea" id="RHEA:23720"/>
        <dbReference type="ChEBI" id="CHEBI:15378"/>
        <dbReference type="ChEBI" id="CHEBI:17544"/>
        <dbReference type="ChEBI" id="CHEBI:30616"/>
        <dbReference type="ChEBI" id="CHEBI:43474"/>
        <dbReference type="ChEBI" id="CHEBI:57327"/>
        <dbReference type="ChEBI" id="CHEBI:57392"/>
        <dbReference type="ChEBI" id="CHEBI:456216"/>
        <dbReference type="EC" id="6.4.1.3"/>
    </reaction>
    <physiologicalReaction direction="left-to-right" evidence="7">
        <dbReference type="Rhea" id="RHEA:23721"/>
    </physiologicalReaction>
</comment>
<dbReference type="PROSITE" id="PS50989">
    <property type="entry name" value="COA_CT_CTER"/>
    <property type="match status" value="1"/>
</dbReference>
<comment type="catalytic activity">
    <reaction evidence="6">
        <text>butanoyl-CoA + hydrogencarbonate + ATP = (2S)-ethylmalonyl-CoA + ADP + phosphate + H(+)</text>
        <dbReference type="Rhea" id="RHEA:59520"/>
        <dbReference type="ChEBI" id="CHEBI:15378"/>
        <dbReference type="ChEBI" id="CHEBI:17544"/>
        <dbReference type="ChEBI" id="CHEBI:30616"/>
        <dbReference type="ChEBI" id="CHEBI:43474"/>
        <dbReference type="ChEBI" id="CHEBI:57371"/>
        <dbReference type="ChEBI" id="CHEBI:60909"/>
        <dbReference type="ChEBI" id="CHEBI:456216"/>
    </reaction>
    <physiologicalReaction direction="left-to-right" evidence="6">
        <dbReference type="Rhea" id="RHEA:59521"/>
    </physiologicalReaction>
</comment>
<evidence type="ECO:0000256" key="4">
    <source>
        <dbReference type="ARBA" id="ARBA00041138"/>
    </source>
</evidence>
<evidence type="ECO:0000259" key="8">
    <source>
        <dbReference type="PROSITE" id="PS50980"/>
    </source>
</evidence>
<dbReference type="OrthoDB" id="439921at2759"/>
<dbReference type="EC" id="6.4.1.3" evidence="2"/>
<dbReference type="Pfam" id="PF01039">
    <property type="entry name" value="Carboxyl_trans"/>
    <property type="match status" value="1"/>
</dbReference>
<evidence type="ECO:0000313" key="10">
    <source>
        <dbReference type="EMBL" id="TEB29934.1"/>
    </source>
</evidence>
<name>A0A4Y7T7K3_COPMI</name>
<dbReference type="InterPro" id="IPR011763">
    <property type="entry name" value="COA_CT_C"/>
</dbReference>
<dbReference type="GO" id="GO:0004658">
    <property type="term" value="F:propionyl-CoA carboxylase activity"/>
    <property type="evidence" value="ECO:0007669"/>
    <property type="project" value="UniProtKB-EC"/>
</dbReference>
<keyword evidence="11" id="KW-1185">Reference proteome</keyword>